<comment type="caution">
    <text evidence="3">The sequence shown here is derived from an EMBL/GenBank/DDBJ whole genome shotgun (WGS) entry which is preliminary data.</text>
</comment>
<dbReference type="Pfam" id="PF02481">
    <property type="entry name" value="DNA_processg_A"/>
    <property type="match status" value="1"/>
</dbReference>
<evidence type="ECO:0000313" key="4">
    <source>
        <dbReference type="Proteomes" id="UP000297762"/>
    </source>
</evidence>
<dbReference type="AlphaFoldDB" id="A0A4R9KBU2"/>
<evidence type="ECO:0000313" key="3">
    <source>
        <dbReference type="EMBL" id="TGL63536.1"/>
    </source>
</evidence>
<accession>A0A4R9KBU2</accession>
<protein>
    <submittedName>
        <fullName evidence="3">DNA processing protein DprA</fullName>
    </submittedName>
</protein>
<evidence type="ECO:0000259" key="2">
    <source>
        <dbReference type="Pfam" id="PF02481"/>
    </source>
</evidence>
<evidence type="ECO:0000256" key="1">
    <source>
        <dbReference type="ARBA" id="ARBA00006525"/>
    </source>
</evidence>
<dbReference type="InterPro" id="IPR057666">
    <property type="entry name" value="DrpA_SLOG"/>
</dbReference>
<comment type="similarity">
    <text evidence="1">Belongs to the DprA/Smf family.</text>
</comment>
<dbReference type="InterPro" id="IPR003488">
    <property type="entry name" value="DprA"/>
</dbReference>
<sequence length="318" mass="35266">MDFLSLSSPSLYKILARSGFLSVSSSKEEVIEKMEKILPKDIKERAELDSKTYSSGLEKLGAEVVSYFDEEYPPLLREIYDPPPNLFCLGDTSLLSKSYLAVVGTRKASPITLYYSKLIPKFSSSLDMDGIVSGLALGVDASAMFQALEEGIPVLGVMGTGPEKEYPYENKDLYRKMKSSSLGLILTEYPPGFEVRKYAFPKRNRIITGICSSLLLMEAPSKSGALSSASSAISQNRDIYVFDHPLQMNNQGGKRLISEGAYSVSFDKYQNIEEKIFHLEEILPSNFEELPGMLARLGKSRLNGNWIDLGNGFLRSVL</sequence>
<dbReference type="SUPFAM" id="SSF102405">
    <property type="entry name" value="MCP/YpsA-like"/>
    <property type="match status" value="1"/>
</dbReference>
<dbReference type="Proteomes" id="UP000297762">
    <property type="component" value="Unassembled WGS sequence"/>
</dbReference>
<proteinExistence type="inferred from homology"/>
<dbReference type="PANTHER" id="PTHR43022">
    <property type="entry name" value="PROTEIN SMF"/>
    <property type="match status" value="1"/>
</dbReference>
<dbReference type="RefSeq" id="WP_135648617.1">
    <property type="nucleotide sequence ID" value="NZ_RQGF01000012.1"/>
</dbReference>
<dbReference type="PANTHER" id="PTHR43022:SF1">
    <property type="entry name" value="PROTEIN SMF"/>
    <property type="match status" value="1"/>
</dbReference>
<keyword evidence="4" id="KW-1185">Reference proteome</keyword>
<gene>
    <name evidence="3" type="ORF">EHQ64_06180</name>
</gene>
<organism evidence="3 4">
    <name type="scientific">Leptospira sarikeiensis</name>
    <dbReference type="NCBI Taxonomy" id="2484943"/>
    <lineage>
        <taxon>Bacteria</taxon>
        <taxon>Pseudomonadati</taxon>
        <taxon>Spirochaetota</taxon>
        <taxon>Spirochaetia</taxon>
        <taxon>Leptospirales</taxon>
        <taxon>Leptospiraceae</taxon>
        <taxon>Leptospira</taxon>
    </lineage>
</organism>
<dbReference type="OrthoDB" id="9785707at2"/>
<dbReference type="EMBL" id="RQGF01000012">
    <property type="protein sequence ID" value="TGL63536.1"/>
    <property type="molecule type" value="Genomic_DNA"/>
</dbReference>
<reference evidence="3" key="1">
    <citation type="journal article" date="2019" name="PLoS Negl. Trop. Dis.">
        <title>Revisiting the worldwide diversity of Leptospira species in the environment.</title>
        <authorList>
            <person name="Vincent A.T."/>
            <person name="Schiettekatte O."/>
            <person name="Bourhy P."/>
            <person name="Veyrier F.J."/>
            <person name="Picardeau M."/>
        </authorList>
    </citation>
    <scope>NUCLEOTIDE SEQUENCE [LARGE SCALE GENOMIC DNA]</scope>
    <source>
        <strain evidence="3">201702455</strain>
    </source>
</reference>
<name>A0A4R9KBU2_9LEPT</name>
<dbReference type="Gene3D" id="3.40.50.450">
    <property type="match status" value="1"/>
</dbReference>
<feature type="domain" description="Smf/DprA SLOG" evidence="2">
    <location>
        <begin position="64"/>
        <end position="264"/>
    </location>
</feature>
<dbReference type="GO" id="GO:0009294">
    <property type="term" value="P:DNA-mediated transformation"/>
    <property type="evidence" value="ECO:0007669"/>
    <property type="project" value="InterPro"/>
</dbReference>